<name>A0A0P1E9B3_9RHOB</name>
<evidence type="ECO:0000256" key="2">
    <source>
        <dbReference type="ARBA" id="ARBA00023315"/>
    </source>
</evidence>
<keyword evidence="1 4" id="KW-0808">Transferase</keyword>
<reference evidence="5" key="1">
    <citation type="submission" date="2015-09" db="EMBL/GenBank/DDBJ databases">
        <authorList>
            <person name="Rodrigo-Torres L."/>
            <person name="Arahal D.R."/>
        </authorList>
    </citation>
    <scope>NUCLEOTIDE SEQUENCE [LARGE SCALE GENOMIC DNA]</scope>
    <source>
        <strain evidence="5">CECT 4293</strain>
    </source>
</reference>
<dbReference type="EC" id="2.3.1.-" evidence="4"/>
<keyword evidence="5" id="KW-1185">Reference proteome</keyword>
<gene>
    <name evidence="4" type="primary">yncA</name>
    <name evidence="4" type="ORF">RUM4293_04715</name>
</gene>
<dbReference type="Pfam" id="PF13420">
    <property type="entry name" value="Acetyltransf_4"/>
    <property type="match status" value="1"/>
</dbReference>
<proteinExistence type="predicted"/>
<feature type="domain" description="N-acetyltransferase" evidence="3">
    <location>
        <begin position="1"/>
        <end position="151"/>
    </location>
</feature>
<dbReference type="PANTHER" id="PTHR43072:SF23">
    <property type="entry name" value="UPF0039 PROTEIN C11D3.02C"/>
    <property type="match status" value="1"/>
</dbReference>
<dbReference type="InterPro" id="IPR016181">
    <property type="entry name" value="Acyl_CoA_acyltransferase"/>
</dbReference>
<dbReference type="EMBL" id="CYPS01000067">
    <property type="protein sequence ID" value="CUH45798.1"/>
    <property type="molecule type" value="Genomic_DNA"/>
</dbReference>
<dbReference type="PANTHER" id="PTHR43072">
    <property type="entry name" value="N-ACETYLTRANSFERASE"/>
    <property type="match status" value="1"/>
</dbReference>
<sequence length="174" mass="18539">MKIRQAKAADAKEIAAITNAIIRETLVTFTTDERSVDSIARDIEARGPAYLVAEQDDQILGFATYGPFRSGPGYAQCRELTIQLATDAREQGTGRVLMRALEAAARAEGTHALVAGISSANPGAVSFHAAVGFVEVGRMPEVGFKWGKRLDLVLMQKILAADGLVAPDSPDLGR</sequence>
<evidence type="ECO:0000313" key="5">
    <source>
        <dbReference type="Proteomes" id="UP000050786"/>
    </source>
</evidence>
<dbReference type="PROSITE" id="PS51186">
    <property type="entry name" value="GNAT"/>
    <property type="match status" value="1"/>
</dbReference>
<dbReference type="AlphaFoldDB" id="A0A0P1E9B3"/>
<evidence type="ECO:0000259" key="3">
    <source>
        <dbReference type="PROSITE" id="PS51186"/>
    </source>
</evidence>
<dbReference type="InterPro" id="IPR000182">
    <property type="entry name" value="GNAT_dom"/>
</dbReference>
<accession>A0A0P1E9B3</accession>
<evidence type="ECO:0000313" key="4">
    <source>
        <dbReference type="EMBL" id="CUH45798.1"/>
    </source>
</evidence>
<dbReference type="Proteomes" id="UP000050786">
    <property type="component" value="Unassembled WGS sequence"/>
</dbReference>
<dbReference type="SUPFAM" id="SSF55729">
    <property type="entry name" value="Acyl-CoA N-acyltransferases (Nat)"/>
    <property type="match status" value="1"/>
</dbReference>
<dbReference type="RefSeq" id="WP_058275661.1">
    <property type="nucleotide sequence ID" value="NZ_CYPS01000067.1"/>
</dbReference>
<dbReference type="GO" id="GO:0016747">
    <property type="term" value="F:acyltransferase activity, transferring groups other than amino-acyl groups"/>
    <property type="evidence" value="ECO:0007669"/>
    <property type="project" value="InterPro"/>
</dbReference>
<keyword evidence="2 4" id="KW-0012">Acyltransferase</keyword>
<organism evidence="4 5">
    <name type="scientific">Ruegeria atlantica</name>
    <dbReference type="NCBI Taxonomy" id="81569"/>
    <lineage>
        <taxon>Bacteria</taxon>
        <taxon>Pseudomonadati</taxon>
        <taxon>Pseudomonadota</taxon>
        <taxon>Alphaproteobacteria</taxon>
        <taxon>Rhodobacterales</taxon>
        <taxon>Roseobacteraceae</taxon>
        <taxon>Ruegeria</taxon>
    </lineage>
</organism>
<protein>
    <submittedName>
        <fullName evidence="4">N-acyltransferase YncA</fullName>
        <ecNumber evidence="4">2.3.1.-</ecNumber>
    </submittedName>
</protein>
<dbReference type="Gene3D" id="3.40.630.30">
    <property type="match status" value="1"/>
</dbReference>
<evidence type="ECO:0000256" key="1">
    <source>
        <dbReference type="ARBA" id="ARBA00022679"/>
    </source>
</evidence>